<reference evidence="1" key="1">
    <citation type="submission" date="2021-06" db="EMBL/GenBank/DDBJ databases">
        <authorList>
            <person name="Hodson N. C."/>
            <person name="Mongue J. A."/>
            <person name="Jaron S. K."/>
        </authorList>
    </citation>
    <scope>NUCLEOTIDE SEQUENCE</scope>
</reference>
<proteinExistence type="predicted"/>
<name>A0A8J2L7J3_9HEXA</name>
<protein>
    <submittedName>
        <fullName evidence="1">Uncharacterized protein</fullName>
    </submittedName>
</protein>
<comment type="caution">
    <text evidence="1">The sequence shown here is derived from an EMBL/GenBank/DDBJ whole genome shotgun (WGS) entry which is preliminary data.</text>
</comment>
<evidence type="ECO:0000313" key="2">
    <source>
        <dbReference type="Proteomes" id="UP000708208"/>
    </source>
</evidence>
<feature type="non-terminal residue" evidence="1">
    <location>
        <position position="1"/>
    </location>
</feature>
<dbReference type="EMBL" id="CAJVCH010543929">
    <property type="protein sequence ID" value="CAG7827541.1"/>
    <property type="molecule type" value="Genomic_DNA"/>
</dbReference>
<evidence type="ECO:0000313" key="1">
    <source>
        <dbReference type="EMBL" id="CAG7827541.1"/>
    </source>
</evidence>
<sequence>RKYNCPLCRRQVNYSQITGLQQLIRANIQID</sequence>
<accession>A0A8J2L7J3</accession>
<dbReference type="AlphaFoldDB" id="A0A8J2L7J3"/>
<gene>
    <name evidence="1" type="ORF">AFUS01_LOCUS37522</name>
</gene>
<keyword evidence="2" id="KW-1185">Reference proteome</keyword>
<dbReference type="Proteomes" id="UP000708208">
    <property type="component" value="Unassembled WGS sequence"/>
</dbReference>
<organism evidence="1 2">
    <name type="scientific">Allacma fusca</name>
    <dbReference type="NCBI Taxonomy" id="39272"/>
    <lineage>
        <taxon>Eukaryota</taxon>
        <taxon>Metazoa</taxon>
        <taxon>Ecdysozoa</taxon>
        <taxon>Arthropoda</taxon>
        <taxon>Hexapoda</taxon>
        <taxon>Collembola</taxon>
        <taxon>Symphypleona</taxon>
        <taxon>Sminthuridae</taxon>
        <taxon>Allacma</taxon>
    </lineage>
</organism>